<evidence type="ECO:0000313" key="1">
    <source>
        <dbReference type="EMBL" id="EGW02482.1"/>
    </source>
</evidence>
<dbReference type="EMBL" id="JH000292">
    <property type="protein sequence ID" value="EGW02482.1"/>
    <property type="molecule type" value="Genomic_DNA"/>
</dbReference>
<proteinExistence type="predicted"/>
<dbReference type="InParanoid" id="G3HD92"/>
<sequence>MARELGLRFLHSWQGGPLLSYTLAVRDAGFPGRDNTQQLLFISHKAYVTAISSIEGSVEPTGVVLNFTSSKLVRRRHPGPTGLGNFLKQLRQVHRAPEAMTELQGSLSVPLSFCA</sequence>
<accession>G3HD92</accession>
<reference evidence="2" key="1">
    <citation type="journal article" date="2011" name="Nat. Biotechnol.">
        <title>The genomic sequence of the Chinese hamster ovary (CHO)-K1 cell line.</title>
        <authorList>
            <person name="Xu X."/>
            <person name="Nagarajan H."/>
            <person name="Lewis N.E."/>
            <person name="Pan S."/>
            <person name="Cai Z."/>
            <person name="Liu X."/>
            <person name="Chen W."/>
            <person name="Xie M."/>
            <person name="Wang W."/>
            <person name="Hammond S."/>
            <person name="Andersen M.R."/>
            <person name="Neff N."/>
            <person name="Passarelli B."/>
            <person name="Koh W."/>
            <person name="Fan H.C."/>
            <person name="Wang J."/>
            <person name="Gui Y."/>
            <person name="Lee K.H."/>
            <person name="Betenbaugh M.J."/>
            <person name="Quake S.R."/>
            <person name="Famili I."/>
            <person name="Palsson B.O."/>
            <person name="Wang J."/>
        </authorList>
    </citation>
    <scope>NUCLEOTIDE SEQUENCE [LARGE SCALE GENOMIC DNA]</scope>
    <source>
        <strain evidence="2">CHO K1 cell line</strain>
    </source>
</reference>
<protein>
    <submittedName>
        <fullName evidence="1">Uncharacterized protein</fullName>
    </submittedName>
</protein>
<evidence type="ECO:0000313" key="2">
    <source>
        <dbReference type="Proteomes" id="UP000001075"/>
    </source>
</evidence>
<organism evidence="1 2">
    <name type="scientific">Cricetulus griseus</name>
    <name type="common">Chinese hamster</name>
    <name type="synonym">Cricetulus barabensis griseus</name>
    <dbReference type="NCBI Taxonomy" id="10029"/>
    <lineage>
        <taxon>Eukaryota</taxon>
        <taxon>Metazoa</taxon>
        <taxon>Chordata</taxon>
        <taxon>Craniata</taxon>
        <taxon>Vertebrata</taxon>
        <taxon>Euteleostomi</taxon>
        <taxon>Mammalia</taxon>
        <taxon>Eutheria</taxon>
        <taxon>Euarchontoglires</taxon>
        <taxon>Glires</taxon>
        <taxon>Rodentia</taxon>
        <taxon>Myomorpha</taxon>
        <taxon>Muroidea</taxon>
        <taxon>Cricetidae</taxon>
        <taxon>Cricetinae</taxon>
        <taxon>Cricetulus</taxon>
    </lineage>
</organism>
<gene>
    <name evidence="1" type="ORF">I79_008470</name>
</gene>
<dbReference type="Proteomes" id="UP000001075">
    <property type="component" value="Unassembled WGS sequence"/>
</dbReference>
<name>G3HD92_CRIGR</name>
<dbReference type="AlphaFoldDB" id="G3HD92"/>